<dbReference type="PANTHER" id="PTHR42076:SF1">
    <property type="entry name" value="CYANOVIRIN-N DOMAIN-CONTAINING PROTEIN"/>
    <property type="match status" value="1"/>
</dbReference>
<dbReference type="SUPFAM" id="SSF51322">
    <property type="entry name" value="Cyanovirin-N"/>
    <property type="match status" value="1"/>
</dbReference>
<feature type="domain" description="Cyanovirin-N" evidence="1">
    <location>
        <begin position="2"/>
        <end position="109"/>
    </location>
</feature>
<dbReference type="InterPro" id="IPR036673">
    <property type="entry name" value="Cyanovirin-N_sf"/>
</dbReference>
<dbReference type="STRING" id="5098.A0A507R5J2"/>
<proteinExistence type="predicted"/>
<comment type="caution">
    <text evidence="2">The sequence shown here is derived from an EMBL/GenBank/DDBJ whole genome shotgun (WGS) entry which is preliminary data.</text>
</comment>
<dbReference type="Gene3D" id="2.30.60.10">
    <property type="entry name" value="Cyanovirin-N"/>
    <property type="match status" value="1"/>
</dbReference>
<evidence type="ECO:0000313" key="2">
    <source>
        <dbReference type="EMBL" id="TQB75841.1"/>
    </source>
</evidence>
<keyword evidence="3" id="KW-1185">Reference proteome</keyword>
<evidence type="ECO:0000313" key="3">
    <source>
        <dbReference type="Proteomes" id="UP000319663"/>
    </source>
</evidence>
<gene>
    <name evidence="2" type="ORF">MPDQ_001441</name>
</gene>
<dbReference type="InterPro" id="IPR011058">
    <property type="entry name" value="Cyanovirin-N"/>
</dbReference>
<evidence type="ECO:0000259" key="1">
    <source>
        <dbReference type="SMART" id="SM01111"/>
    </source>
</evidence>
<name>A0A507R5J2_MONPU</name>
<reference evidence="2 3" key="1">
    <citation type="submission" date="2019-06" db="EMBL/GenBank/DDBJ databases">
        <title>Wine fermentation using esterase from Monascus purpureus.</title>
        <authorList>
            <person name="Geng C."/>
            <person name="Zhang Y."/>
        </authorList>
    </citation>
    <scope>NUCLEOTIDE SEQUENCE [LARGE SCALE GENOMIC DNA]</scope>
    <source>
        <strain evidence="2">HQ1</strain>
    </source>
</reference>
<dbReference type="SMART" id="SM01111">
    <property type="entry name" value="CVNH"/>
    <property type="match status" value="1"/>
</dbReference>
<accession>A0A507R5J2</accession>
<dbReference type="OrthoDB" id="2441380at2759"/>
<protein>
    <recommendedName>
        <fullName evidence="1">Cyanovirin-N domain-containing protein</fullName>
    </recommendedName>
</protein>
<dbReference type="PANTHER" id="PTHR42076">
    <property type="entry name" value="CYANOVIRIN-N HOMOLOG"/>
    <property type="match status" value="1"/>
</dbReference>
<dbReference type="EMBL" id="VIFY01000014">
    <property type="protein sequence ID" value="TQB75841.1"/>
    <property type="molecule type" value="Genomic_DNA"/>
</dbReference>
<dbReference type="Pfam" id="PF08881">
    <property type="entry name" value="CVNH"/>
    <property type="match status" value="1"/>
</dbReference>
<dbReference type="Proteomes" id="UP000319663">
    <property type="component" value="Unassembled WGS sequence"/>
</dbReference>
<sequence>MSFHSSSKDIHIEVNERHQCTLLLCMVRNQEGQYIPNKIRLDDHIGNTDGWFIWGGTNFTLSASNIALEMTPYGPKLCADLRMHDGGSRGRQGIMLSDKIENRNGHLHFLGP</sequence>
<dbReference type="AlphaFoldDB" id="A0A507R5J2"/>
<organism evidence="2 3">
    <name type="scientific">Monascus purpureus</name>
    <name type="common">Red mold</name>
    <name type="synonym">Monascus anka</name>
    <dbReference type="NCBI Taxonomy" id="5098"/>
    <lineage>
        <taxon>Eukaryota</taxon>
        <taxon>Fungi</taxon>
        <taxon>Dikarya</taxon>
        <taxon>Ascomycota</taxon>
        <taxon>Pezizomycotina</taxon>
        <taxon>Eurotiomycetes</taxon>
        <taxon>Eurotiomycetidae</taxon>
        <taxon>Eurotiales</taxon>
        <taxon>Aspergillaceae</taxon>
        <taxon>Monascus</taxon>
    </lineage>
</organism>